<evidence type="ECO:0000256" key="6">
    <source>
        <dbReference type="ARBA" id="ARBA00023136"/>
    </source>
</evidence>
<dbReference type="SUPFAM" id="SSF103473">
    <property type="entry name" value="MFS general substrate transporter"/>
    <property type="match status" value="1"/>
</dbReference>
<dbReference type="GO" id="GO:0005351">
    <property type="term" value="F:carbohydrate:proton symporter activity"/>
    <property type="evidence" value="ECO:0007669"/>
    <property type="project" value="TreeGrafter"/>
</dbReference>
<feature type="transmembrane region" description="Helical" evidence="10">
    <location>
        <begin position="308"/>
        <end position="328"/>
    </location>
</feature>
<dbReference type="PRINTS" id="PR00171">
    <property type="entry name" value="SUGRTRNSPORT"/>
</dbReference>
<feature type="transmembrane region" description="Helical" evidence="10">
    <location>
        <begin position="340"/>
        <end position="365"/>
    </location>
</feature>
<dbReference type="PROSITE" id="PS00217">
    <property type="entry name" value="SUGAR_TRANSPORT_2"/>
    <property type="match status" value="1"/>
</dbReference>
<comment type="similarity">
    <text evidence="2 8">Belongs to the major facilitator superfamily. Sugar transporter (TC 2.A.1.1) family.</text>
</comment>
<comment type="subcellular location">
    <subcellularLocation>
        <location evidence="1">Membrane</location>
        <topology evidence="1">Multi-pass membrane protein</topology>
    </subcellularLocation>
</comment>
<feature type="transmembrane region" description="Helical" evidence="10">
    <location>
        <begin position="236"/>
        <end position="253"/>
    </location>
</feature>
<dbReference type="InterPro" id="IPR050360">
    <property type="entry name" value="MFS_Sugar_Transporters"/>
</dbReference>
<feature type="transmembrane region" description="Helical" evidence="10">
    <location>
        <begin position="84"/>
        <end position="105"/>
    </location>
</feature>
<evidence type="ECO:0000256" key="7">
    <source>
        <dbReference type="ARBA" id="ARBA00049119"/>
    </source>
</evidence>
<evidence type="ECO:0000256" key="2">
    <source>
        <dbReference type="ARBA" id="ARBA00010992"/>
    </source>
</evidence>
<evidence type="ECO:0000256" key="5">
    <source>
        <dbReference type="ARBA" id="ARBA00022989"/>
    </source>
</evidence>
<dbReference type="EMBL" id="JH711575">
    <property type="protein sequence ID" value="EIW83650.1"/>
    <property type="molecule type" value="Genomic_DNA"/>
</dbReference>
<dbReference type="GeneID" id="19207374"/>
<feature type="transmembrane region" description="Helical" evidence="10">
    <location>
        <begin position="117"/>
        <end position="138"/>
    </location>
</feature>
<evidence type="ECO:0000256" key="10">
    <source>
        <dbReference type="SAM" id="Phobius"/>
    </source>
</evidence>
<dbReference type="KEGG" id="cput:CONPUDRAFT_50061"/>
<gene>
    <name evidence="12" type="ORF">CONPUDRAFT_50061</name>
</gene>
<evidence type="ECO:0000259" key="11">
    <source>
        <dbReference type="PROSITE" id="PS50850"/>
    </source>
</evidence>
<keyword evidence="6 10" id="KW-0472">Membrane</keyword>
<feature type="transmembrane region" description="Helical" evidence="10">
    <location>
        <begin position="405"/>
        <end position="424"/>
    </location>
</feature>
<feature type="region of interest" description="Disordered" evidence="9">
    <location>
        <begin position="471"/>
        <end position="525"/>
    </location>
</feature>
<feature type="transmembrane region" description="Helical" evidence="10">
    <location>
        <begin position="377"/>
        <end position="399"/>
    </location>
</feature>
<dbReference type="Pfam" id="PF00083">
    <property type="entry name" value="Sugar_tr"/>
    <property type="match status" value="1"/>
</dbReference>
<protein>
    <submittedName>
        <fullName evidence="12">General substrate transporter</fullName>
    </submittedName>
</protein>
<evidence type="ECO:0000256" key="1">
    <source>
        <dbReference type="ARBA" id="ARBA00004141"/>
    </source>
</evidence>
<dbReference type="InterPro" id="IPR020846">
    <property type="entry name" value="MFS_dom"/>
</dbReference>
<evidence type="ECO:0000256" key="8">
    <source>
        <dbReference type="RuleBase" id="RU003346"/>
    </source>
</evidence>
<keyword evidence="13" id="KW-1185">Reference proteome</keyword>
<feature type="transmembrane region" description="Helical" evidence="10">
    <location>
        <begin position="20"/>
        <end position="41"/>
    </location>
</feature>
<dbReference type="Gene3D" id="1.20.1250.20">
    <property type="entry name" value="MFS general substrate transporter like domains"/>
    <property type="match status" value="1"/>
</dbReference>
<dbReference type="InterPro" id="IPR005829">
    <property type="entry name" value="Sugar_transporter_CS"/>
</dbReference>
<dbReference type="RefSeq" id="XP_007765279.1">
    <property type="nucleotide sequence ID" value="XM_007767089.1"/>
</dbReference>
<dbReference type="InterPro" id="IPR005828">
    <property type="entry name" value="MFS_sugar_transport-like"/>
</dbReference>
<feature type="transmembrane region" description="Helical" evidence="10">
    <location>
        <begin position="150"/>
        <end position="170"/>
    </location>
</feature>
<dbReference type="InterPro" id="IPR036259">
    <property type="entry name" value="MFS_trans_sf"/>
</dbReference>
<organism evidence="12 13">
    <name type="scientific">Coniophora puteana (strain RWD-64-598)</name>
    <name type="common">Brown rot fungus</name>
    <dbReference type="NCBI Taxonomy" id="741705"/>
    <lineage>
        <taxon>Eukaryota</taxon>
        <taxon>Fungi</taxon>
        <taxon>Dikarya</taxon>
        <taxon>Basidiomycota</taxon>
        <taxon>Agaricomycotina</taxon>
        <taxon>Agaricomycetes</taxon>
        <taxon>Agaricomycetidae</taxon>
        <taxon>Boletales</taxon>
        <taxon>Coniophorineae</taxon>
        <taxon>Coniophoraceae</taxon>
        <taxon>Coniophora</taxon>
    </lineage>
</organism>
<dbReference type="PROSITE" id="PS00216">
    <property type="entry name" value="SUGAR_TRANSPORT_1"/>
    <property type="match status" value="1"/>
</dbReference>
<dbReference type="Proteomes" id="UP000053558">
    <property type="component" value="Unassembled WGS sequence"/>
</dbReference>
<sequence length="525" mass="56892">MPSFQHSFGLDTQSAAAKASLSGNIVSVLQAGGFFGSLFTLYTTSRWGRKSVLIVSGFLYTIGGVIQAIAGLGSSQSTGLSVLYFGRFFAGLGVGLLSVLVPSYLSECTPKAIRGRITGGVELTITLGSMLCFWVNYGSELHLKPTEMQWRLPFVIQLVPSVLFTVLMFFQPESPRWLVERGRYDDAARSLAYIARKSPSDPAVLATLDEIKADYLGKQHLPLLQQFRGMGASKITALRCFIPSLLTFFQQWTGANAVNYYSPQIFAALGLTSTTSGLLATGVYGVVKLLANLIGLFWLIEQLGRKRCLVYGSLGSALSMLYVGIFLGVHPEKDVVPGTYVSLVAIFFFSVFLAVGWGPCTFVVATEVAPNHLRTAVMALAGAVMWLFTFVIAQITPVMLVHITYGTYLLFGVFGIVMGVYAYFGLPETAGYPLEDVRYLFEHDLWVRALEDAPLGWIFLSGQRKSTPVSELRGKDMAIPSDAGERTSAGSDEEKWDPALSNASHGAASPTGPDVVARPPSDLII</sequence>
<comment type="caution">
    <text evidence="12">The sequence shown here is derived from an EMBL/GenBank/DDBJ whole genome shotgun (WGS) entry which is preliminary data.</text>
</comment>
<dbReference type="NCBIfam" id="TIGR00879">
    <property type="entry name" value="SP"/>
    <property type="match status" value="1"/>
</dbReference>
<evidence type="ECO:0000256" key="4">
    <source>
        <dbReference type="ARBA" id="ARBA00022692"/>
    </source>
</evidence>
<feature type="transmembrane region" description="Helical" evidence="10">
    <location>
        <begin position="53"/>
        <end position="72"/>
    </location>
</feature>
<dbReference type="PROSITE" id="PS50850">
    <property type="entry name" value="MFS"/>
    <property type="match status" value="1"/>
</dbReference>
<evidence type="ECO:0000256" key="3">
    <source>
        <dbReference type="ARBA" id="ARBA00022448"/>
    </source>
</evidence>
<reference evidence="13" key="1">
    <citation type="journal article" date="2012" name="Science">
        <title>The Paleozoic origin of enzymatic lignin decomposition reconstructed from 31 fungal genomes.</title>
        <authorList>
            <person name="Floudas D."/>
            <person name="Binder M."/>
            <person name="Riley R."/>
            <person name="Barry K."/>
            <person name="Blanchette R.A."/>
            <person name="Henrissat B."/>
            <person name="Martinez A.T."/>
            <person name="Otillar R."/>
            <person name="Spatafora J.W."/>
            <person name="Yadav J.S."/>
            <person name="Aerts A."/>
            <person name="Benoit I."/>
            <person name="Boyd A."/>
            <person name="Carlson A."/>
            <person name="Copeland A."/>
            <person name="Coutinho P.M."/>
            <person name="de Vries R.P."/>
            <person name="Ferreira P."/>
            <person name="Findley K."/>
            <person name="Foster B."/>
            <person name="Gaskell J."/>
            <person name="Glotzer D."/>
            <person name="Gorecki P."/>
            <person name="Heitman J."/>
            <person name="Hesse C."/>
            <person name="Hori C."/>
            <person name="Igarashi K."/>
            <person name="Jurgens J.A."/>
            <person name="Kallen N."/>
            <person name="Kersten P."/>
            <person name="Kohler A."/>
            <person name="Kuees U."/>
            <person name="Kumar T.K.A."/>
            <person name="Kuo A."/>
            <person name="LaButti K."/>
            <person name="Larrondo L.F."/>
            <person name="Lindquist E."/>
            <person name="Ling A."/>
            <person name="Lombard V."/>
            <person name="Lucas S."/>
            <person name="Lundell T."/>
            <person name="Martin R."/>
            <person name="McLaughlin D.J."/>
            <person name="Morgenstern I."/>
            <person name="Morin E."/>
            <person name="Murat C."/>
            <person name="Nagy L.G."/>
            <person name="Nolan M."/>
            <person name="Ohm R.A."/>
            <person name="Patyshakuliyeva A."/>
            <person name="Rokas A."/>
            <person name="Ruiz-Duenas F.J."/>
            <person name="Sabat G."/>
            <person name="Salamov A."/>
            <person name="Samejima M."/>
            <person name="Schmutz J."/>
            <person name="Slot J.C."/>
            <person name="St John F."/>
            <person name="Stenlid J."/>
            <person name="Sun H."/>
            <person name="Sun S."/>
            <person name="Syed K."/>
            <person name="Tsang A."/>
            <person name="Wiebenga A."/>
            <person name="Young D."/>
            <person name="Pisabarro A."/>
            <person name="Eastwood D.C."/>
            <person name="Martin F."/>
            <person name="Cullen D."/>
            <person name="Grigoriev I.V."/>
            <person name="Hibbett D.S."/>
        </authorList>
    </citation>
    <scope>NUCLEOTIDE SEQUENCE [LARGE SCALE GENOMIC DNA]</scope>
    <source>
        <strain evidence="13">RWD-64-598 SS2</strain>
    </source>
</reference>
<evidence type="ECO:0000313" key="13">
    <source>
        <dbReference type="Proteomes" id="UP000053558"/>
    </source>
</evidence>
<dbReference type="AlphaFoldDB" id="A0A5M3MX47"/>
<dbReference type="OMA" id="WRIPLTI"/>
<accession>A0A5M3MX47</accession>
<dbReference type="PANTHER" id="PTHR48022:SF81">
    <property type="entry name" value="MAJOR FACILITATOR SUPERFAMILY (MFS) PROFILE DOMAIN-CONTAINING PROTEIN"/>
    <property type="match status" value="1"/>
</dbReference>
<keyword evidence="4 10" id="KW-0812">Transmembrane</keyword>
<keyword evidence="5 10" id="KW-1133">Transmembrane helix</keyword>
<keyword evidence="3 8" id="KW-0813">Transport</keyword>
<comment type="catalytic activity">
    <reaction evidence="7">
        <text>myo-inositol(out) + H(+)(out) = myo-inositol(in) + H(+)(in)</text>
        <dbReference type="Rhea" id="RHEA:60364"/>
        <dbReference type="ChEBI" id="CHEBI:15378"/>
        <dbReference type="ChEBI" id="CHEBI:17268"/>
    </reaction>
</comment>
<dbReference type="InterPro" id="IPR003663">
    <property type="entry name" value="Sugar/inositol_transpt"/>
</dbReference>
<name>A0A5M3MX47_CONPW</name>
<dbReference type="OrthoDB" id="508119at2759"/>
<dbReference type="PANTHER" id="PTHR48022">
    <property type="entry name" value="PLASTIDIC GLUCOSE TRANSPORTER 4"/>
    <property type="match status" value="1"/>
</dbReference>
<evidence type="ECO:0000256" key="9">
    <source>
        <dbReference type="SAM" id="MobiDB-lite"/>
    </source>
</evidence>
<dbReference type="GO" id="GO:0016020">
    <property type="term" value="C:membrane"/>
    <property type="evidence" value="ECO:0007669"/>
    <property type="project" value="UniProtKB-SubCell"/>
</dbReference>
<proteinExistence type="inferred from homology"/>
<evidence type="ECO:0000313" key="12">
    <source>
        <dbReference type="EMBL" id="EIW83650.1"/>
    </source>
</evidence>
<feature type="domain" description="Major facilitator superfamily (MFS) profile" evidence="11">
    <location>
        <begin position="1"/>
        <end position="430"/>
    </location>
</feature>